<keyword evidence="11" id="KW-0234">DNA repair</keyword>
<dbReference type="RefSeq" id="WP_132495938.1">
    <property type="nucleotide sequence ID" value="NZ_SMAS01000003.1"/>
</dbReference>
<evidence type="ECO:0000313" key="14">
    <source>
        <dbReference type="EMBL" id="TCT35705.1"/>
    </source>
</evidence>
<dbReference type="SMART" id="SM00342">
    <property type="entry name" value="HTH_ARAC"/>
    <property type="match status" value="1"/>
</dbReference>
<keyword evidence="9" id="KW-0010">Activator</keyword>
<keyword evidence="5 14" id="KW-0489">Methyltransferase</keyword>
<reference evidence="14 15" key="1">
    <citation type="submission" date="2019-03" db="EMBL/GenBank/DDBJ databases">
        <title>Genomic analyses of the natural microbiome of Caenorhabditis elegans.</title>
        <authorList>
            <person name="Samuel B."/>
        </authorList>
    </citation>
    <scope>NUCLEOTIDE SEQUENCE [LARGE SCALE GENOMIC DNA]</scope>
    <source>
        <strain evidence="14 15">JUb102</strain>
    </source>
</reference>
<dbReference type="InterPro" id="IPR016221">
    <property type="entry name" value="Bifunct_regulatory_prot_Ada"/>
</dbReference>
<dbReference type="PIRSF" id="PIRSF000409">
    <property type="entry name" value="Ada"/>
    <property type="match status" value="1"/>
</dbReference>
<comment type="caution">
    <text evidence="14">The sequence shown here is derived from an EMBL/GenBank/DDBJ whole genome shotgun (WGS) entry which is preliminary data.</text>
</comment>
<dbReference type="Gene3D" id="3.40.10.10">
    <property type="entry name" value="DNA Methylphosphotriester Repair Domain"/>
    <property type="match status" value="1"/>
</dbReference>
<dbReference type="Gene3D" id="1.10.10.10">
    <property type="entry name" value="Winged helix-like DNA-binding domain superfamily/Winged helix DNA-binding domain"/>
    <property type="match status" value="1"/>
</dbReference>
<dbReference type="PANTHER" id="PTHR10815">
    <property type="entry name" value="METHYLATED-DNA--PROTEIN-CYSTEINE METHYLTRANSFERASE"/>
    <property type="match status" value="1"/>
</dbReference>
<comment type="catalytic activity">
    <reaction evidence="1">
        <text>a 4-O-methyl-thymidine in DNA + L-cysteinyl-[protein] = a thymidine in DNA + S-methyl-L-cysteinyl-[protein]</text>
        <dbReference type="Rhea" id="RHEA:53428"/>
        <dbReference type="Rhea" id="RHEA-COMP:10131"/>
        <dbReference type="Rhea" id="RHEA-COMP:10132"/>
        <dbReference type="Rhea" id="RHEA-COMP:13555"/>
        <dbReference type="Rhea" id="RHEA-COMP:13556"/>
        <dbReference type="ChEBI" id="CHEBI:29950"/>
        <dbReference type="ChEBI" id="CHEBI:82612"/>
        <dbReference type="ChEBI" id="CHEBI:137386"/>
        <dbReference type="ChEBI" id="CHEBI:137387"/>
        <dbReference type="EC" id="2.1.1.63"/>
    </reaction>
</comment>
<sequence>MSTKNQWATDEQRWNALKLRDKAADGYFVYGVKTSKLYNHPSAAGRLPKRDNVLFFDNEQQAIAHGFHSGKRRRHEMSQQAQFYQEKIELACRYIEQNTQKYTLAELADYIGISPFHFHRLFKLQTGLTPKAYRDAYLHQKVQAQLQENERITDAIYDAGFHSNSRFYETANSRLGMTPTAWKSGGEGSQIYFALAVCSLGNVLIAQSPIGICAILFGDDPEQLLNNLQDKFPHAQLIGGNKAFDQVVSKVIGFIEAPEIGFDLPLDIRGTAFQQRVWQVLRNIPVGKTVSYREIAEKMGAPKSFRAVANACGANMLAVAIPCHRVVRTDGELSGYRWGIDRKRALLLKESAKK</sequence>
<dbReference type="AlphaFoldDB" id="A0A4R3NRU9"/>
<dbReference type="Proteomes" id="UP000295055">
    <property type="component" value="Unassembled WGS sequence"/>
</dbReference>
<dbReference type="EMBL" id="SMAS01000003">
    <property type="protein sequence ID" value="TCT35705.1"/>
    <property type="molecule type" value="Genomic_DNA"/>
</dbReference>
<evidence type="ECO:0000256" key="5">
    <source>
        <dbReference type="ARBA" id="ARBA00022603"/>
    </source>
</evidence>
<evidence type="ECO:0000256" key="11">
    <source>
        <dbReference type="ARBA" id="ARBA00023204"/>
    </source>
</evidence>
<dbReference type="SUPFAM" id="SSF46689">
    <property type="entry name" value="Homeodomain-like"/>
    <property type="match status" value="1"/>
</dbReference>
<dbReference type="InterPro" id="IPR036631">
    <property type="entry name" value="MGMT_N_sf"/>
</dbReference>
<dbReference type="NCBIfam" id="TIGR00589">
    <property type="entry name" value="ogt"/>
    <property type="match status" value="1"/>
</dbReference>
<dbReference type="PROSITE" id="PS00374">
    <property type="entry name" value="MGMT"/>
    <property type="match status" value="1"/>
</dbReference>
<dbReference type="CDD" id="cd06445">
    <property type="entry name" value="ATase"/>
    <property type="match status" value="1"/>
</dbReference>
<dbReference type="GO" id="GO:0006281">
    <property type="term" value="P:DNA repair"/>
    <property type="evidence" value="ECO:0007669"/>
    <property type="project" value="UniProtKB-KW"/>
</dbReference>
<feature type="domain" description="HTH araC/xylS-type" evidence="13">
    <location>
        <begin position="89"/>
        <end position="185"/>
    </location>
</feature>
<evidence type="ECO:0000256" key="12">
    <source>
        <dbReference type="ARBA" id="ARBA00049348"/>
    </source>
</evidence>
<evidence type="ECO:0000256" key="1">
    <source>
        <dbReference type="ARBA" id="ARBA00001286"/>
    </source>
</evidence>
<evidence type="ECO:0000256" key="7">
    <source>
        <dbReference type="ARBA" id="ARBA00022763"/>
    </source>
</evidence>
<dbReference type="InterPro" id="IPR004026">
    <property type="entry name" value="Ada_DNA_repair_Zn-bd"/>
</dbReference>
<dbReference type="InterPro" id="IPR035451">
    <property type="entry name" value="Ada-like_dom_sf"/>
</dbReference>
<accession>A0A4R3NRU9</accession>
<dbReference type="Pfam" id="PF02805">
    <property type="entry name" value="Ada_Zn_binding"/>
    <property type="match status" value="1"/>
</dbReference>
<gene>
    <name evidence="14" type="ORF">EC835_103159</name>
</gene>
<keyword evidence="7" id="KW-0227">DNA damage</keyword>
<protein>
    <recommendedName>
        <fullName evidence="4">methylated-DNA--[protein]-cysteine S-methyltransferase</fullName>
        <ecNumber evidence="4">2.1.1.63</ecNumber>
    </recommendedName>
</protein>
<evidence type="ECO:0000256" key="8">
    <source>
        <dbReference type="ARBA" id="ARBA00023015"/>
    </source>
</evidence>
<dbReference type="NCBIfam" id="NF011964">
    <property type="entry name" value="PRK15435.1"/>
    <property type="match status" value="1"/>
</dbReference>
<dbReference type="InterPro" id="IPR014048">
    <property type="entry name" value="MethylDNA_cys_MeTrfase_DNA-bd"/>
</dbReference>
<proteinExistence type="inferred from homology"/>
<dbReference type="InterPro" id="IPR018060">
    <property type="entry name" value="HTH_AraC"/>
</dbReference>
<keyword evidence="10" id="KW-0804">Transcription</keyword>
<dbReference type="GO" id="GO:0003700">
    <property type="term" value="F:DNA-binding transcription factor activity"/>
    <property type="evidence" value="ECO:0007669"/>
    <property type="project" value="InterPro"/>
</dbReference>
<keyword evidence="8" id="KW-0805">Transcription regulation</keyword>
<evidence type="ECO:0000313" key="15">
    <source>
        <dbReference type="Proteomes" id="UP000295055"/>
    </source>
</evidence>
<dbReference type="InterPro" id="IPR009057">
    <property type="entry name" value="Homeodomain-like_sf"/>
</dbReference>
<dbReference type="GO" id="GO:0003908">
    <property type="term" value="F:methylated-DNA-[protein]-cysteine S-methyltransferase activity"/>
    <property type="evidence" value="ECO:0007669"/>
    <property type="project" value="UniProtKB-EC"/>
</dbReference>
<dbReference type="SUPFAM" id="SSF46767">
    <property type="entry name" value="Methylated DNA-protein cysteine methyltransferase, C-terminal domain"/>
    <property type="match status" value="1"/>
</dbReference>
<evidence type="ECO:0000256" key="3">
    <source>
        <dbReference type="ARBA" id="ARBA00008711"/>
    </source>
</evidence>
<dbReference type="InterPro" id="IPR036217">
    <property type="entry name" value="MethylDNA_cys_MeTrfase_DNAb"/>
</dbReference>
<dbReference type="GO" id="GO:0043565">
    <property type="term" value="F:sequence-specific DNA binding"/>
    <property type="evidence" value="ECO:0007669"/>
    <property type="project" value="InterPro"/>
</dbReference>
<dbReference type="SUPFAM" id="SSF57884">
    <property type="entry name" value="Ada DNA repair protein, N-terminal domain (N-Ada 10)"/>
    <property type="match status" value="1"/>
</dbReference>
<dbReference type="GO" id="GO:0008270">
    <property type="term" value="F:zinc ion binding"/>
    <property type="evidence" value="ECO:0007669"/>
    <property type="project" value="InterPro"/>
</dbReference>
<dbReference type="GO" id="GO:0032259">
    <property type="term" value="P:methylation"/>
    <property type="evidence" value="ECO:0007669"/>
    <property type="project" value="UniProtKB-KW"/>
</dbReference>
<dbReference type="InterPro" id="IPR001497">
    <property type="entry name" value="MethylDNA_cys_MeTrfase_AS"/>
</dbReference>
<comment type="catalytic activity">
    <reaction evidence="12">
        <text>a 6-O-methyl-2'-deoxyguanosine in DNA + L-cysteinyl-[protein] = S-methyl-L-cysteinyl-[protein] + a 2'-deoxyguanosine in DNA</text>
        <dbReference type="Rhea" id="RHEA:24000"/>
        <dbReference type="Rhea" id="RHEA-COMP:10131"/>
        <dbReference type="Rhea" id="RHEA-COMP:10132"/>
        <dbReference type="Rhea" id="RHEA-COMP:11367"/>
        <dbReference type="Rhea" id="RHEA-COMP:11368"/>
        <dbReference type="ChEBI" id="CHEBI:29950"/>
        <dbReference type="ChEBI" id="CHEBI:82612"/>
        <dbReference type="ChEBI" id="CHEBI:85445"/>
        <dbReference type="ChEBI" id="CHEBI:85448"/>
        <dbReference type="EC" id="2.1.1.63"/>
    </reaction>
</comment>
<evidence type="ECO:0000256" key="9">
    <source>
        <dbReference type="ARBA" id="ARBA00023159"/>
    </source>
</evidence>
<dbReference type="FunFam" id="1.10.10.10:FF:000214">
    <property type="entry name" value="Methylated-DNA--protein-cysteine methyltransferase"/>
    <property type="match status" value="1"/>
</dbReference>
<name>A0A4R3NRU9_9GAMM</name>
<dbReference type="Pfam" id="PF01035">
    <property type="entry name" value="DNA_binding_1"/>
    <property type="match status" value="1"/>
</dbReference>
<dbReference type="Gene3D" id="1.10.10.60">
    <property type="entry name" value="Homeodomain-like"/>
    <property type="match status" value="1"/>
</dbReference>
<keyword evidence="6 14" id="KW-0808">Transferase</keyword>
<organism evidence="14 15">
    <name type="scientific">Providencia alcalifaciens</name>
    <dbReference type="NCBI Taxonomy" id="126385"/>
    <lineage>
        <taxon>Bacteria</taxon>
        <taxon>Pseudomonadati</taxon>
        <taxon>Pseudomonadota</taxon>
        <taxon>Gammaproteobacteria</taxon>
        <taxon>Enterobacterales</taxon>
        <taxon>Morganellaceae</taxon>
        <taxon>Providencia</taxon>
    </lineage>
</organism>
<dbReference type="InterPro" id="IPR036388">
    <property type="entry name" value="WH-like_DNA-bd_sf"/>
</dbReference>
<dbReference type="SUPFAM" id="SSF53155">
    <property type="entry name" value="Methylated DNA-protein cysteine methyltransferase domain"/>
    <property type="match status" value="1"/>
</dbReference>
<dbReference type="OrthoDB" id="9802228at2"/>
<dbReference type="Gene3D" id="3.30.160.70">
    <property type="entry name" value="Methylated DNA-protein cysteine methyltransferase domain"/>
    <property type="match status" value="1"/>
</dbReference>
<evidence type="ECO:0000259" key="13">
    <source>
        <dbReference type="PROSITE" id="PS01124"/>
    </source>
</evidence>
<evidence type="ECO:0000256" key="6">
    <source>
        <dbReference type="ARBA" id="ARBA00022679"/>
    </source>
</evidence>
<comment type="cofactor">
    <cofactor evidence="2">
        <name>Zn(2+)</name>
        <dbReference type="ChEBI" id="CHEBI:29105"/>
    </cofactor>
</comment>
<evidence type="ECO:0000256" key="2">
    <source>
        <dbReference type="ARBA" id="ARBA00001947"/>
    </source>
</evidence>
<dbReference type="PROSITE" id="PS01124">
    <property type="entry name" value="HTH_ARAC_FAMILY_2"/>
    <property type="match status" value="1"/>
</dbReference>
<dbReference type="PANTHER" id="PTHR10815:SF14">
    <property type="entry name" value="BIFUNCTIONAL TRANSCRIPTIONAL ACTIVATOR_DNA REPAIR ENZYME ADA"/>
    <property type="match status" value="1"/>
</dbReference>
<dbReference type="EC" id="2.1.1.63" evidence="4"/>
<evidence type="ECO:0000256" key="4">
    <source>
        <dbReference type="ARBA" id="ARBA00011918"/>
    </source>
</evidence>
<comment type="similarity">
    <text evidence="3">Belongs to the MGMT family.</text>
</comment>
<evidence type="ECO:0000256" key="10">
    <source>
        <dbReference type="ARBA" id="ARBA00023163"/>
    </source>
</evidence>
<dbReference type="Pfam" id="PF12833">
    <property type="entry name" value="HTH_18"/>
    <property type="match status" value="1"/>
</dbReference>